<comment type="caution">
    <text evidence="10">The sequence shown here is derived from an EMBL/GenBank/DDBJ whole genome shotgun (WGS) entry which is preliminary data.</text>
</comment>
<dbReference type="InterPro" id="IPR011006">
    <property type="entry name" value="CheY-like_superfamily"/>
</dbReference>
<dbReference type="STRING" id="28092.WM40_07465"/>
<dbReference type="InterPro" id="IPR001867">
    <property type="entry name" value="OmpR/PhoB-type_DNA-bd"/>
</dbReference>
<evidence type="ECO:0000256" key="5">
    <source>
        <dbReference type="ARBA" id="ARBA00023163"/>
    </source>
</evidence>
<evidence type="ECO:0000256" key="3">
    <source>
        <dbReference type="ARBA" id="ARBA00023015"/>
    </source>
</evidence>
<dbReference type="RefSeq" id="WP_024904413.1">
    <property type="nucleotide sequence ID" value="NZ_CADFGU010000003.1"/>
</dbReference>
<keyword evidence="11" id="KW-1185">Reference proteome</keyword>
<dbReference type="SMART" id="SM00862">
    <property type="entry name" value="Trans_reg_C"/>
    <property type="match status" value="1"/>
</dbReference>
<dbReference type="GO" id="GO:0000976">
    <property type="term" value="F:transcription cis-regulatory region binding"/>
    <property type="evidence" value="ECO:0007669"/>
    <property type="project" value="TreeGrafter"/>
</dbReference>
<evidence type="ECO:0000259" key="8">
    <source>
        <dbReference type="PROSITE" id="PS50110"/>
    </source>
</evidence>
<gene>
    <name evidence="10" type="ORF">WM40_07465</name>
</gene>
<evidence type="ECO:0000256" key="1">
    <source>
        <dbReference type="ARBA" id="ARBA00022553"/>
    </source>
</evidence>
<dbReference type="PROSITE" id="PS51755">
    <property type="entry name" value="OMPR_PHOB"/>
    <property type="match status" value="1"/>
</dbReference>
<dbReference type="Pfam" id="PF00486">
    <property type="entry name" value="Trans_reg_C"/>
    <property type="match status" value="1"/>
</dbReference>
<evidence type="ECO:0000313" key="11">
    <source>
        <dbReference type="Proteomes" id="UP000033618"/>
    </source>
</evidence>
<dbReference type="GO" id="GO:0006355">
    <property type="term" value="P:regulation of DNA-templated transcription"/>
    <property type="evidence" value="ECO:0007669"/>
    <property type="project" value="InterPro"/>
</dbReference>
<feature type="domain" description="OmpR/PhoB-type" evidence="9">
    <location>
        <begin position="123"/>
        <end position="221"/>
    </location>
</feature>
<evidence type="ECO:0008006" key="12">
    <source>
        <dbReference type="Google" id="ProtNLM"/>
    </source>
</evidence>
<dbReference type="Gene3D" id="1.10.10.10">
    <property type="entry name" value="Winged helix-like DNA-binding domain superfamily/Winged helix DNA-binding domain"/>
    <property type="match status" value="1"/>
</dbReference>
<keyword evidence="3" id="KW-0805">Transcription regulation</keyword>
<dbReference type="InterPro" id="IPR039420">
    <property type="entry name" value="WalR-like"/>
</dbReference>
<keyword evidence="5" id="KW-0804">Transcription</keyword>
<name>A0A0F5K2G4_9BURK</name>
<dbReference type="SMART" id="SM00448">
    <property type="entry name" value="REC"/>
    <property type="match status" value="1"/>
</dbReference>
<evidence type="ECO:0000259" key="9">
    <source>
        <dbReference type="PROSITE" id="PS51755"/>
    </source>
</evidence>
<dbReference type="GO" id="GO:0000156">
    <property type="term" value="F:phosphorelay response regulator activity"/>
    <property type="evidence" value="ECO:0007669"/>
    <property type="project" value="TreeGrafter"/>
</dbReference>
<dbReference type="FunFam" id="1.10.10.10:FF:000005">
    <property type="entry name" value="Two-component system response regulator"/>
    <property type="match status" value="1"/>
</dbReference>
<evidence type="ECO:0000256" key="2">
    <source>
        <dbReference type="ARBA" id="ARBA00023012"/>
    </source>
</evidence>
<dbReference type="InterPro" id="IPR036388">
    <property type="entry name" value="WH-like_DNA-bd_sf"/>
</dbReference>
<feature type="domain" description="Response regulatory" evidence="8">
    <location>
        <begin position="2"/>
        <end position="115"/>
    </location>
</feature>
<sequence length="222" mass="24887">MKILIIDADRTTAWGLRDALTQAGHTVDTCVDGRTGRHDAVETQHDLLVIATALPDISGLALMREIQQRRPTPTLMLSDRDNLSERLDALHEGADDIIHKPFALAEAVARVNAILRRGPIRAPTRLQVADLQLDLTQRKAQRRAHQILLTAKEFSLLWLLMRRASQVLTRTTILAHVWDTEFDSDANVVDAAIRRLRAKIDLPGIPCLIHTVRGMGYVLEPR</sequence>
<dbReference type="SUPFAM" id="SSF52172">
    <property type="entry name" value="CheY-like"/>
    <property type="match status" value="1"/>
</dbReference>
<dbReference type="PANTHER" id="PTHR48111">
    <property type="entry name" value="REGULATOR OF RPOS"/>
    <property type="match status" value="1"/>
</dbReference>
<accession>A0A0F5K2G4</accession>
<evidence type="ECO:0000256" key="4">
    <source>
        <dbReference type="ARBA" id="ARBA00023125"/>
    </source>
</evidence>
<proteinExistence type="predicted"/>
<dbReference type="EMBL" id="LAQU01000005">
    <property type="protein sequence ID" value="KKB64288.1"/>
    <property type="molecule type" value="Genomic_DNA"/>
</dbReference>
<feature type="DNA-binding region" description="OmpR/PhoB-type" evidence="7">
    <location>
        <begin position="123"/>
        <end position="221"/>
    </location>
</feature>
<dbReference type="PATRIC" id="fig|28092.6.peg.1769"/>
<reference evidence="10 11" key="1">
    <citation type="submission" date="2015-03" db="EMBL/GenBank/DDBJ databases">
        <title>Draft Genome Sequence of Burkholderia andropogonis type strain ICMP2807, isolated from Sorghum bicolor.</title>
        <authorList>
            <person name="Lopes-Santos L."/>
            <person name="Castro D.B."/>
            <person name="Ottoboni L.M."/>
            <person name="Park D."/>
            <person name="Weirc B.S."/>
            <person name="Destefano S.A."/>
        </authorList>
    </citation>
    <scope>NUCLEOTIDE SEQUENCE [LARGE SCALE GENOMIC DNA]</scope>
    <source>
        <strain evidence="10 11">ICMP2807</strain>
    </source>
</reference>
<protein>
    <recommendedName>
        <fullName evidence="12">Transcriptional regulator</fullName>
    </recommendedName>
</protein>
<dbReference type="Gene3D" id="3.40.50.2300">
    <property type="match status" value="1"/>
</dbReference>
<organism evidence="10 11">
    <name type="scientific">Robbsia andropogonis</name>
    <dbReference type="NCBI Taxonomy" id="28092"/>
    <lineage>
        <taxon>Bacteria</taxon>
        <taxon>Pseudomonadati</taxon>
        <taxon>Pseudomonadota</taxon>
        <taxon>Betaproteobacteria</taxon>
        <taxon>Burkholderiales</taxon>
        <taxon>Burkholderiaceae</taxon>
        <taxon>Robbsia</taxon>
    </lineage>
</organism>
<dbReference type="PANTHER" id="PTHR48111:SF76">
    <property type="entry name" value="TWO-COMPONENT RESPONSE REGULATOR"/>
    <property type="match status" value="1"/>
</dbReference>
<dbReference type="PROSITE" id="PS50110">
    <property type="entry name" value="RESPONSE_REGULATORY"/>
    <property type="match status" value="1"/>
</dbReference>
<dbReference type="InterPro" id="IPR001789">
    <property type="entry name" value="Sig_transdc_resp-reg_receiver"/>
</dbReference>
<evidence type="ECO:0000256" key="7">
    <source>
        <dbReference type="PROSITE-ProRule" id="PRU01091"/>
    </source>
</evidence>
<dbReference type="Pfam" id="PF00072">
    <property type="entry name" value="Response_reg"/>
    <property type="match status" value="1"/>
</dbReference>
<dbReference type="GO" id="GO:0005829">
    <property type="term" value="C:cytosol"/>
    <property type="evidence" value="ECO:0007669"/>
    <property type="project" value="TreeGrafter"/>
</dbReference>
<dbReference type="AlphaFoldDB" id="A0A0F5K2G4"/>
<dbReference type="CDD" id="cd00383">
    <property type="entry name" value="trans_reg_C"/>
    <property type="match status" value="1"/>
</dbReference>
<keyword evidence="1" id="KW-0597">Phosphoprotein</keyword>
<evidence type="ECO:0000313" key="10">
    <source>
        <dbReference type="EMBL" id="KKB64288.1"/>
    </source>
</evidence>
<evidence type="ECO:0000256" key="6">
    <source>
        <dbReference type="PROSITE-ProRule" id="PRU00169"/>
    </source>
</evidence>
<dbReference type="OrthoDB" id="9802426at2"/>
<dbReference type="GO" id="GO:0032993">
    <property type="term" value="C:protein-DNA complex"/>
    <property type="evidence" value="ECO:0007669"/>
    <property type="project" value="TreeGrafter"/>
</dbReference>
<keyword evidence="2" id="KW-0902">Two-component regulatory system</keyword>
<dbReference type="Proteomes" id="UP000033618">
    <property type="component" value="Unassembled WGS sequence"/>
</dbReference>
<comment type="caution">
    <text evidence="6">Lacks conserved residue(s) required for the propagation of feature annotation.</text>
</comment>
<keyword evidence="4 7" id="KW-0238">DNA-binding</keyword>